<evidence type="ECO:0000313" key="2">
    <source>
        <dbReference type="EMBL" id="ODM93329.1"/>
    </source>
</evidence>
<proteinExistence type="inferred from homology"/>
<name>A0A1D2MJY3_ORCCI</name>
<dbReference type="PANTHER" id="PTHR11552:SF147">
    <property type="entry name" value="CHOLINE DEHYDROGENASE, MITOCHONDRIAL"/>
    <property type="match status" value="1"/>
</dbReference>
<evidence type="ECO:0000256" key="1">
    <source>
        <dbReference type="ARBA" id="ARBA00010790"/>
    </source>
</evidence>
<gene>
    <name evidence="2" type="ORF">Ocin01_13355</name>
</gene>
<dbReference type="EMBL" id="LJIJ01001022">
    <property type="protein sequence ID" value="ODM93329.1"/>
    <property type="molecule type" value="Genomic_DNA"/>
</dbReference>
<evidence type="ECO:0000313" key="3">
    <source>
        <dbReference type="Proteomes" id="UP000094527"/>
    </source>
</evidence>
<organism evidence="2 3">
    <name type="scientific">Orchesella cincta</name>
    <name type="common">Springtail</name>
    <name type="synonym">Podura cincta</name>
    <dbReference type="NCBI Taxonomy" id="48709"/>
    <lineage>
        <taxon>Eukaryota</taxon>
        <taxon>Metazoa</taxon>
        <taxon>Ecdysozoa</taxon>
        <taxon>Arthropoda</taxon>
        <taxon>Hexapoda</taxon>
        <taxon>Collembola</taxon>
        <taxon>Entomobryomorpha</taxon>
        <taxon>Entomobryoidea</taxon>
        <taxon>Orchesellidae</taxon>
        <taxon>Orchesellinae</taxon>
        <taxon>Orchesella</taxon>
    </lineage>
</organism>
<dbReference type="Proteomes" id="UP000094527">
    <property type="component" value="Unassembled WGS sequence"/>
</dbReference>
<dbReference type="InterPro" id="IPR012132">
    <property type="entry name" value="GMC_OxRdtase"/>
</dbReference>
<comment type="similarity">
    <text evidence="1">Belongs to the GMC oxidoreductase family.</text>
</comment>
<dbReference type="Pfam" id="PF13450">
    <property type="entry name" value="NAD_binding_8"/>
    <property type="match status" value="1"/>
</dbReference>
<dbReference type="STRING" id="48709.A0A1D2MJY3"/>
<dbReference type="InterPro" id="IPR036188">
    <property type="entry name" value="FAD/NAD-bd_sf"/>
</dbReference>
<dbReference type="AlphaFoldDB" id="A0A1D2MJY3"/>
<accession>A0A1D2MJY3</accession>
<dbReference type="PANTHER" id="PTHR11552">
    <property type="entry name" value="GLUCOSE-METHANOL-CHOLINE GMC OXIDOREDUCTASE"/>
    <property type="match status" value="1"/>
</dbReference>
<dbReference type="SUPFAM" id="SSF51905">
    <property type="entry name" value="FAD/NAD(P)-binding domain"/>
    <property type="match status" value="1"/>
</dbReference>
<comment type="caution">
    <text evidence="2">The sequence shown here is derived from an EMBL/GenBank/DDBJ whole genome shotgun (WGS) entry which is preliminary data.</text>
</comment>
<dbReference type="GO" id="GO:0016491">
    <property type="term" value="F:oxidoreductase activity"/>
    <property type="evidence" value="ECO:0007669"/>
    <property type="project" value="TreeGrafter"/>
</dbReference>
<reference evidence="2 3" key="1">
    <citation type="journal article" date="2016" name="Genome Biol. Evol.">
        <title>Gene Family Evolution Reflects Adaptation to Soil Environmental Stressors in the Genome of the Collembolan Orchesella cincta.</title>
        <authorList>
            <person name="Faddeeva-Vakhrusheva A."/>
            <person name="Derks M.F."/>
            <person name="Anvar S.Y."/>
            <person name="Agamennone V."/>
            <person name="Suring W."/>
            <person name="Smit S."/>
            <person name="van Straalen N.M."/>
            <person name="Roelofs D."/>
        </authorList>
    </citation>
    <scope>NUCLEOTIDE SEQUENCE [LARGE SCALE GENOMIC DNA]</scope>
    <source>
        <tissue evidence="2">Mixed pool</tissue>
    </source>
</reference>
<dbReference type="Gene3D" id="3.50.50.60">
    <property type="entry name" value="FAD/NAD(P)-binding domain"/>
    <property type="match status" value="1"/>
</dbReference>
<protein>
    <submittedName>
        <fullName evidence="2">Oxygen-dependent choline dehydrogenase</fullName>
    </submittedName>
</protein>
<keyword evidence="3" id="KW-1185">Reference proteome</keyword>
<sequence length="59" mass="5995">MIGGGSAGCVVAARLSENSQVSVLLLEAGGNPNPISFVPMATPFSKIIQPPIGNTKPFL</sequence>
<dbReference type="OrthoDB" id="269227at2759"/>
<dbReference type="GO" id="GO:0050660">
    <property type="term" value="F:flavin adenine dinucleotide binding"/>
    <property type="evidence" value="ECO:0007669"/>
    <property type="project" value="InterPro"/>
</dbReference>